<evidence type="ECO:0000256" key="4">
    <source>
        <dbReference type="ARBA" id="ARBA00022630"/>
    </source>
</evidence>
<name>A0A931HCW6_9SPHN</name>
<comment type="similarity">
    <text evidence="2">Belongs to the nitronate monooxygenase family. NMO class I subfamily.</text>
</comment>
<comment type="caution">
    <text evidence="12">The sequence shown here is derived from an EMBL/GenBank/DDBJ whole genome shotgun (WGS) entry which is preliminary data.</text>
</comment>
<evidence type="ECO:0000256" key="11">
    <source>
        <dbReference type="ARBA" id="ARBA00067136"/>
    </source>
</evidence>
<dbReference type="RefSeq" id="WP_197163703.1">
    <property type="nucleotide sequence ID" value="NZ_JADZGI010000001.1"/>
</dbReference>
<gene>
    <name evidence="12" type="ORF">I5E68_11020</name>
</gene>
<evidence type="ECO:0000256" key="9">
    <source>
        <dbReference type="ARBA" id="ARBA00031155"/>
    </source>
</evidence>
<keyword evidence="4" id="KW-0285">Flavoprotein</keyword>
<evidence type="ECO:0000256" key="2">
    <source>
        <dbReference type="ARBA" id="ARBA00009881"/>
    </source>
</evidence>
<evidence type="ECO:0000256" key="1">
    <source>
        <dbReference type="ARBA" id="ARBA00001917"/>
    </source>
</evidence>
<evidence type="ECO:0000256" key="6">
    <source>
        <dbReference type="ARBA" id="ARBA00022741"/>
    </source>
</evidence>
<proteinExistence type="inferred from homology"/>
<protein>
    <recommendedName>
        <fullName evidence="11">Nitronate monooxygenase</fullName>
    </recommendedName>
    <alternativeName>
        <fullName evidence="9">Propionate 3-nitronate monooxygenase</fullName>
    </alternativeName>
</protein>
<evidence type="ECO:0000256" key="10">
    <source>
        <dbReference type="ARBA" id="ARBA00049401"/>
    </source>
</evidence>
<dbReference type="CDD" id="cd04730">
    <property type="entry name" value="NPD_like"/>
    <property type="match status" value="1"/>
</dbReference>
<dbReference type="PANTHER" id="PTHR42747">
    <property type="entry name" value="NITRONATE MONOOXYGENASE-RELATED"/>
    <property type="match status" value="1"/>
</dbReference>
<dbReference type="AlphaFoldDB" id="A0A931HCW6"/>
<evidence type="ECO:0000313" key="13">
    <source>
        <dbReference type="Proteomes" id="UP000617634"/>
    </source>
</evidence>
<dbReference type="GO" id="GO:0000166">
    <property type="term" value="F:nucleotide binding"/>
    <property type="evidence" value="ECO:0007669"/>
    <property type="project" value="UniProtKB-KW"/>
</dbReference>
<dbReference type="FunFam" id="3.20.20.70:FF:000154">
    <property type="entry name" value="Probable nitronate monooxygenase"/>
    <property type="match status" value="1"/>
</dbReference>
<dbReference type="SUPFAM" id="SSF51412">
    <property type="entry name" value="Inosine monophosphate dehydrogenase (IMPDH)"/>
    <property type="match status" value="1"/>
</dbReference>
<comment type="catalytic activity">
    <reaction evidence="10">
        <text>3 propionate 3-nitronate + 3 O2 + H2O = 3 3-oxopropanoate + 2 nitrate + nitrite + H2O2 + 3 H(+)</text>
        <dbReference type="Rhea" id="RHEA:57332"/>
        <dbReference type="ChEBI" id="CHEBI:15377"/>
        <dbReference type="ChEBI" id="CHEBI:15378"/>
        <dbReference type="ChEBI" id="CHEBI:15379"/>
        <dbReference type="ChEBI" id="CHEBI:16240"/>
        <dbReference type="ChEBI" id="CHEBI:16301"/>
        <dbReference type="ChEBI" id="CHEBI:17632"/>
        <dbReference type="ChEBI" id="CHEBI:33190"/>
        <dbReference type="ChEBI" id="CHEBI:136067"/>
    </reaction>
</comment>
<accession>A0A931HCW6</accession>
<dbReference type="PANTHER" id="PTHR42747:SF3">
    <property type="entry name" value="NITRONATE MONOOXYGENASE-RELATED"/>
    <property type="match status" value="1"/>
</dbReference>
<dbReference type="InterPro" id="IPR004136">
    <property type="entry name" value="NMO"/>
</dbReference>
<dbReference type="Pfam" id="PF03060">
    <property type="entry name" value="NMO"/>
    <property type="match status" value="1"/>
</dbReference>
<comment type="cofactor">
    <cofactor evidence="1">
        <name>FMN</name>
        <dbReference type="ChEBI" id="CHEBI:58210"/>
    </cofactor>
</comment>
<dbReference type="Gene3D" id="3.20.20.70">
    <property type="entry name" value="Aldolase class I"/>
    <property type="match status" value="1"/>
</dbReference>
<evidence type="ECO:0000313" key="12">
    <source>
        <dbReference type="EMBL" id="MBH0113479.1"/>
    </source>
</evidence>
<evidence type="ECO:0000256" key="7">
    <source>
        <dbReference type="ARBA" id="ARBA00023002"/>
    </source>
</evidence>
<dbReference type="Proteomes" id="UP000617634">
    <property type="component" value="Unassembled WGS sequence"/>
</dbReference>
<sequence length="355" mass="37374">MSPFEKYDLKVPLLQAPMAGVTTPWLAAEVCNAGAIGSLGLGASSPNVARAMVEELRARTAKAFNLNFFVHQPATTDPARERRWIERLSPAFTQYGASPPDGLREIYTSFNEDEAMQALVLEVAPAIVSFHFGVPAEGIVRALRERGILLLASATSPTEAQALQRAGIDVIVAQGIEAGGHRGVFDPAAEDHGLGTFALTRLLTRTIDLPVVAAGAIMDGTGIAAARILGAVAAQLGTAFIACPESAADEAYRANLLGPGSAQTRLTAVISGRPARALPGRFTQPPYTAVEPRDIPDYPIAYDAAKAVHNAARAHGDHTYGAHWAGQGAPLARAMPAAELVRSLADEYTRACVPR</sequence>
<organism evidence="12 13">
    <name type="scientific">Novosphingobium aureum</name>
    <dbReference type="NCBI Taxonomy" id="2792964"/>
    <lineage>
        <taxon>Bacteria</taxon>
        <taxon>Pseudomonadati</taxon>
        <taxon>Pseudomonadota</taxon>
        <taxon>Alphaproteobacteria</taxon>
        <taxon>Sphingomonadales</taxon>
        <taxon>Sphingomonadaceae</taxon>
        <taxon>Novosphingobium</taxon>
    </lineage>
</organism>
<keyword evidence="8 12" id="KW-0503">Monooxygenase</keyword>
<evidence type="ECO:0000256" key="8">
    <source>
        <dbReference type="ARBA" id="ARBA00023033"/>
    </source>
</evidence>
<keyword evidence="5" id="KW-0288">FMN</keyword>
<dbReference type="GO" id="GO:0018580">
    <property type="term" value="F:nitronate monooxygenase activity"/>
    <property type="evidence" value="ECO:0007669"/>
    <property type="project" value="InterPro"/>
</dbReference>
<dbReference type="GO" id="GO:0009636">
    <property type="term" value="P:response to toxic substance"/>
    <property type="evidence" value="ECO:0007669"/>
    <property type="project" value="UniProtKB-KW"/>
</dbReference>
<reference evidence="12" key="1">
    <citation type="submission" date="2020-11" db="EMBL/GenBank/DDBJ databases">
        <title>Novosphingobium aureum sp. nov., a marine bacterium isolated from sediment of a salt flat.</title>
        <authorList>
            <person name="Yoo Y."/>
            <person name="Kim J.-J."/>
        </authorList>
    </citation>
    <scope>NUCLEOTIDE SEQUENCE</scope>
    <source>
        <strain evidence="12">YJ-S2-02</strain>
    </source>
</reference>
<keyword evidence="13" id="KW-1185">Reference proteome</keyword>
<keyword evidence="7" id="KW-0560">Oxidoreductase</keyword>
<evidence type="ECO:0000256" key="5">
    <source>
        <dbReference type="ARBA" id="ARBA00022643"/>
    </source>
</evidence>
<keyword evidence="6" id="KW-0547">Nucleotide-binding</keyword>
<dbReference type="InterPro" id="IPR013785">
    <property type="entry name" value="Aldolase_TIM"/>
</dbReference>
<dbReference type="EMBL" id="JADZGI010000001">
    <property type="protein sequence ID" value="MBH0113479.1"/>
    <property type="molecule type" value="Genomic_DNA"/>
</dbReference>
<evidence type="ECO:0000256" key="3">
    <source>
        <dbReference type="ARBA" id="ARBA00022575"/>
    </source>
</evidence>
<keyword evidence="3" id="KW-0216">Detoxification</keyword>